<evidence type="ECO:0000256" key="4">
    <source>
        <dbReference type="PIRNR" id="PIRNR016020"/>
    </source>
</evidence>
<dbReference type="RefSeq" id="WP_344755056.1">
    <property type="nucleotide sequence ID" value="NZ_BAABAE010000003.1"/>
</dbReference>
<dbReference type="PANTHER" id="PTHR11122">
    <property type="entry name" value="APOSPORY-ASSOCIATED PROTEIN C-RELATED"/>
    <property type="match status" value="1"/>
</dbReference>
<evidence type="ECO:0000313" key="6">
    <source>
        <dbReference type="Proteomes" id="UP001501004"/>
    </source>
</evidence>
<dbReference type="InterPro" id="IPR011013">
    <property type="entry name" value="Gal_mutarotase_sf_dom"/>
</dbReference>
<keyword evidence="6" id="KW-1185">Reference proteome</keyword>
<comment type="catalytic activity">
    <reaction evidence="1">
        <text>alpha-D-glucose 6-phosphate = beta-D-glucose 6-phosphate</text>
        <dbReference type="Rhea" id="RHEA:16249"/>
        <dbReference type="ChEBI" id="CHEBI:58225"/>
        <dbReference type="ChEBI" id="CHEBI:58247"/>
        <dbReference type="EC" id="5.1.3.15"/>
    </reaction>
</comment>
<name>A0ABP7FHN4_9MICO</name>
<dbReference type="SUPFAM" id="SSF74650">
    <property type="entry name" value="Galactose mutarotase-like"/>
    <property type="match status" value="1"/>
</dbReference>
<proteinExistence type="inferred from homology"/>
<dbReference type="InterPro" id="IPR014718">
    <property type="entry name" value="GH-type_carb-bd"/>
</dbReference>
<accession>A0ABP7FHN4</accession>
<dbReference type="PIRSF" id="PIRSF016020">
    <property type="entry name" value="PHexose_mutarotase"/>
    <property type="match status" value="1"/>
</dbReference>
<evidence type="ECO:0000256" key="2">
    <source>
        <dbReference type="ARBA" id="ARBA00005866"/>
    </source>
</evidence>
<gene>
    <name evidence="5" type="ORF">GCM10022239_13630</name>
</gene>
<reference evidence="6" key="1">
    <citation type="journal article" date="2019" name="Int. J. Syst. Evol. Microbiol.">
        <title>The Global Catalogue of Microorganisms (GCM) 10K type strain sequencing project: providing services to taxonomists for standard genome sequencing and annotation.</title>
        <authorList>
            <consortium name="The Broad Institute Genomics Platform"/>
            <consortium name="The Broad Institute Genome Sequencing Center for Infectious Disease"/>
            <person name="Wu L."/>
            <person name="Ma J."/>
        </authorList>
    </citation>
    <scope>NUCLEOTIDE SEQUENCE [LARGE SCALE GENOMIC DNA]</scope>
    <source>
        <strain evidence="6">JCM 16949</strain>
    </source>
</reference>
<dbReference type="EC" id="5.1.3.15" evidence="4"/>
<dbReference type="EMBL" id="BAABAE010000003">
    <property type="protein sequence ID" value="GAA3739316.1"/>
    <property type="molecule type" value="Genomic_DNA"/>
</dbReference>
<evidence type="ECO:0000256" key="1">
    <source>
        <dbReference type="ARBA" id="ARBA00001096"/>
    </source>
</evidence>
<sequence length="291" mass="32041">MIELPTSVRPIERAGGLTFLKIDAPGGTGELCLQGAHLTSWIPRDRSPVLWMSARSRFAPGLPLRGGIPLCFPWFNFYAHHRDAPQHGFARVLPWTLLRVRERGDAVELALQLRDNPMTRATVWPYRFELTMTITLGMELQLALEVTNRDAKKFTFEEAFHTYFAIGDVRRTQVTGLEGLDYLIDGQGFAAEGRPLDPGPFGIGRRYSPANSGVILDAGNRRAISVNSEESNGVVVWNPGPATAKTIDDFSDDGWSTMLCFETCNVGEAAVTLGPGESHHMGARFSVAPLD</sequence>
<protein>
    <recommendedName>
        <fullName evidence="4">Putative glucose-6-phosphate 1-epimerase</fullName>
        <ecNumber evidence="4">5.1.3.15</ecNumber>
    </recommendedName>
</protein>
<organism evidence="5 6">
    <name type="scientific">Leifsonella bigeumensis</name>
    <dbReference type="NCBI Taxonomy" id="433643"/>
    <lineage>
        <taxon>Bacteria</taxon>
        <taxon>Bacillati</taxon>
        <taxon>Actinomycetota</taxon>
        <taxon>Actinomycetes</taxon>
        <taxon>Micrococcales</taxon>
        <taxon>Microbacteriaceae</taxon>
        <taxon>Leifsonella</taxon>
    </lineage>
</organism>
<dbReference type="InterPro" id="IPR008183">
    <property type="entry name" value="Aldose_1/G6P_1-epimerase"/>
</dbReference>
<dbReference type="InterPro" id="IPR025532">
    <property type="entry name" value="G6P_1-epimerase"/>
</dbReference>
<evidence type="ECO:0000313" key="5">
    <source>
        <dbReference type="EMBL" id="GAA3739316.1"/>
    </source>
</evidence>
<dbReference type="Pfam" id="PF01263">
    <property type="entry name" value="Aldose_epim"/>
    <property type="match status" value="1"/>
</dbReference>
<comment type="caution">
    <text evidence="5">The sequence shown here is derived from an EMBL/GenBank/DDBJ whole genome shotgun (WGS) entry which is preliminary data.</text>
</comment>
<dbReference type="Gene3D" id="2.70.98.10">
    <property type="match status" value="1"/>
</dbReference>
<evidence type="ECO:0000256" key="3">
    <source>
        <dbReference type="ARBA" id="ARBA00023235"/>
    </source>
</evidence>
<dbReference type="PANTHER" id="PTHR11122:SF13">
    <property type="entry name" value="GLUCOSE-6-PHOSPHATE 1-EPIMERASE"/>
    <property type="match status" value="1"/>
</dbReference>
<keyword evidence="3 4" id="KW-0413">Isomerase</keyword>
<dbReference type="CDD" id="cd09020">
    <property type="entry name" value="D-hex-6-P-epi_like"/>
    <property type="match status" value="1"/>
</dbReference>
<comment type="similarity">
    <text evidence="2 4">Belongs to the glucose-6-phosphate 1-epimerase family.</text>
</comment>
<dbReference type="Proteomes" id="UP001501004">
    <property type="component" value="Unassembled WGS sequence"/>
</dbReference>